<dbReference type="InterPro" id="IPR036249">
    <property type="entry name" value="Thioredoxin-like_sf"/>
</dbReference>
<dbReference type="Gene3D" id="3.40.30.10">
    <property type="entry name" value="Glutaredoxin"/>
    <property type="match status" value="1"/>
</dbReference>
<organism evidence="1 2">
    <name type="scientific">Vreelandella malpeensis</name>
    <dbReference type="NCBI Taxonomy" id="1172368"/>
    <lineage>
        <taxon>Bacteria</taxon>
        <taxon>Pseudomonadati</taxon>
        <taxon>Pseudomonadota</taxon>
        <taxon>Gammaproteobacteria</taxon>
        <taxon>Oceanospirillales</taxon>
        <taxon>Halomonadaceae</taxon>
        <taxon>Vreelandella</taxon>
    </lineage>
</organism>
<accession>A0ABS8DRS3</accession>
<dbReference type="RefSeq" id="WP_227389672.1">
    <property type="nucleotide sequence ID" value="NZ_JBHSCJ010000010.1"/>
</dbReference>
<proteinExistence type="predicted"/>
<dbReference type="EMBL" id="WHVL01000002">
    <property type="protein sequence ID" value="MCB8889017.1"/>
    <property type="molecule type" value="Genomic_DNA"/>
</dbReference>
<evidence type="ECO:0000313" key="1">
    <source>
        <dbReference type="EMBL" id="MCB8889017.1"/>
    </source>
</evidence>
<dbReference type="Proteomes" id="UP001319882">
    <property type="component" value="Unassembled WGS sequence"/>
</dbReference>
<dbReference type="SUPFAM" id="SSF52833">
    <property type="entry name" value="Thioredoxin-like"/>
    <property type="match status" value="1"/>
</dbReference>
<name>A0ABS8DRS3_9GAMM</name>
<gene>
    <name evidence="1" type="ORF">GEV37_07810</name>
</gene>
<comment type="caution">
    <text evidence="1">The sequence shown here is derived from an EMBL/GenBank/DDBJ whole genome shotgun (WGS) entry which is preliminary data.</text>
</comment>
<protein>
    <submittedName>
        <fullName evidence="1">Sucrase ferredoxin</fullName>
    </submittedName>
</protein>
<dbReference type="Pfam" id="PF06999">
    <property type="entry name" value="Suc_Fer-like"/>
    <property type="match status" value="1"/>
</dbReference>
<dbReference type="PANTHER" id="PTHR31902">
    <property type="entry name" value="ACTIN PATCHES DISTAL PROTEIN 1"/>
    <property type="match status" value="1"/>
</dbReference>
<evidence type="ECO:0000313" key="2">
    <source>
        <dbReference type="Proteomes" id="UP001319882"/>
    </source>
</evidence>
<dbReference type="CDD" id="cd03062">
    <property type="entry name" value="TRX_Fd_Sucrase"/>
    <property type="match status" value="1"/>
</dbReference>
<dbReference type="PANTHER" id="PTHR31902:SF22">
    <property type="entry name" value="SLL1203 PROTEIN"/>
    <property type="match status" value="1"/>
</dbReference>
<dbReference type="InterPro" id="IPR009737">
    <property type="entry name" value="Aim32/Apd1-like"/>
</dbReference>
<keyword evidence="2" id="KW-1185">Reference proteome</keyword>
<reference evidence="1 2" key="1">
    <citation type="journal article" date="2021" name="Sci. Rep.">
        <title>Genome analysis of a halophilic bacterium Halomonas malpeensis YU-PRIM-29(T) reveals its exopolysaccharide and pigment producing capabilities.</title>
        <authorList>
            <person name="Athmika"/>
            <person name="Ghate S.D."/>
            <person name="Arun A.B."/>
            <person name="Rao S.S."/>
            <person name="Kumar S.T.A."/>
            <person name="Kandiyil M.K."/>
            <person name="Saptami K."/>
            <person name="Rekha P.D."/>
        </authorList>
    </citation>
    <scope>NUCLEOTIDE SEQUENCE [LARGE SCALE GENOMIC DNA]</scope>
    <source>
        <strain evidence="2">prim 29</strain>
    </source>
</reference>
<sequence length="296" mass="33205">MPPVFCAQLSREQNDPLPGSAAHVERHLLVSWPRAKWQRNLRHASDMPSEIGVTLDAIAAAGRRVNLIQQPGMEATRHRIFLMPERRRFTVARDALGEFLDAWQTGNSLARWEEPRLAHDLILCCTHAKKDKCCAKYGYQTFKALAQAVAEHELPFEVWESSHLGGCRLAASLIVLSPVRKYGRIAPDQALAFLQSEASGQRYLPGYRGNSSLSPAQQCAEVALLEHLEQAHALTAPTLIDDHGDERERIMRWQLDTPPYHATVHCRARSILRVDTCADLAQGPTESLVWQARVDI</sequence>